<keyword evidence="1" id="KW-0472">Membrane</keyword>
<proteinExistence type="predicted"/>
<accession>A2F742</accession>
<dbReference type="KEGG" id="tva:4757085"/>
<evidence type="ECO:0000313" key="3">
    <source>
        <dbReference type="Proteomes" id="UP000001542"/>
    </source>
</evidence>
<dbReference type="VEuPathDB" id="TrichDB:TVAGG3_0258660"/>
<dbReference type="Proteomes" id="UP000001542">
    <property type="component" value="Unassembled WGS sequence"/>
</dbReference>
<keyword evidence="3" id="KW-1185">Reference proteome</keyword>
<dbReference type="SMR" id="A2F742"/>
<reference evidence="2" key="1">
    <citation type="submission" date="2006-10" db="EMBL/GenBank/DDBJ databases">
        <authorList>
            <person name="Amadeo P."/>
            <person name="Zhao Q."/>
            <person name="Wortman J."/>
            <person name="Fraser-Liggett C."/>
            <person name="Carlton J."/>
        </authorList>
    </citation>
    <scope>NUCLEOTIDE SEQUENCE</scope>
    <source>
        <strain evidence="2">G3</strain>
    </source>
</reference>
<evidence type="ECO:0000313" key="2">
    <source>
        <dbReference type="EMBL" id="EAX99279.1"/>
    </source>
</evidence>
<reference evidence="2" key="2">
    <citation type="journal article" date="2007" name="Science">
        <title>Draft genome sequence of the sexually transmitted pathogen Trichomonas vaginalis.</title>
        <authorList>
            <person name="Carlton J.M."/>
            <person name="Hirt R.P."/>
            <person name="Silva J.C."/>
            <person name="Delcher A.L."/>
            <person name="Schatz M."/>
            <person name="Zhao Q."/>
            <person name="Wortman J.R."/>
            <person name="Bidwell S.L."/>
            <person name="Alsmark U.C.M."/>
            <person name="Besteiro S."/>
            <person name="Sicheritz-Ponten T."/>
            <person name="Noel C.J."/>
            <person name="Dacks J.B."/>
            <person name="Foster P.G."/>
            <person name="Simillion C."/>
            <person name="Van de Peer Y."/>
            <person name="Miranda-Saavedra D."/>
            <person name="Barton G.J."/>
            <person name="Westrop G.D."/>
            <person name="Mueller S."/>
            <person name="Dessi D."/>
            <person name="Fiori P.L."/>
            <person name="Ren Q."/>
            <person name="Paulsen I."/>
            <person name="Zhang H."/>
            <person name="Bastida-Corcuera F.D."/>
            <person name="Simoes-Barbosa A."/>
            <person name="Brown M.T."/>
            <person name="Hayes R.D."/>
            <person name="Mukherjee M."/>
            <person name="Okumura C.Y."/>
            <person name="Schneider R."/>
            <person name="Smith A.J."/>
            <person name="Vanacova S."/>
            <person name="Villalvazo M."/>
            <person name="Haas B.J."/>
            <person name="Pertea M."/>
            <person name="Feldblyum T.V."/>
            <person name="Utterback T.R."/>
            <person name="Shu C.L."/>
            <person name="Osoegawa K."/>
            <person name="de Jong P.J."/>
            <person name="Hrdy I."/>
            <person name="Horvathova L."/>
            <person name="Zubacova Z."/>
            <person name="Dolezal P."/>
            <person name="Malik S.B."/>
            <person name="Logsdon J.M. Jr."/>
            <person name="Henze K."/>
            <person name="Gupta A."/>
            <person name="Wang C.C."/>
            <person name="Dunne R.L."/>
            <person name="Upcroft J.A."/>
            <person name="Upcroft P."/>
            <person name="White O."/>
            <person name="Salzberg S.L."/>
            <person name="Tang P."/>
            <person name="Chiu C.-H."/>
            <person name="Lee Y.-S."/>
            <person name="Embley T.M."/>
            <person name="Coombs G.H."/>
            <person name="Mottram J.C."/>
            <person name="Tachezy J."/>
            <person name="Fraser-Liggett C.M."/>
            <person name="Johnson P.J."/>
        </authorList>
    </citation>
    <scope>NUCLEOTIDE SEQUENCE [LARGE SCALE GENOMIC DNA]</scope>
    <source>
        <strain evidence="2">G3</strain>
    </source>
</reference>
<dbReference type="EMBL" id="DS113643">
    <property type="protein sequence ID" value="EAX99279.1"/>
    <property type="molecule type" value="Genomic_DNA"/>
</dbReference>
<keyword evidence="1" id="KW-0812">Transmembrane</keyword>
<dbReference type="AlphaFoldDB" id="A2F742"/>
<name>A2F742_TRIV3</name>
<feature type="transmembrane region" description="Helical" evidence="1">
    <location>
        <begin position="87"/>
        <end position="118"/>
    </location>
</feature>
<dbReference type="VEuPathDB" id="TrichDB:TVAG_112950"/>
<protein>
    <submittedName>
        <fullName evidence="2">Uncharacterized protein</fullName>
    </submittedName>
</protein>
<dbReference type="InParanoid" id="A2F742"/>
<dbReference type="RefSeq" id="XP_001312209.1">
    <property type="nucleotide sequence ID" value="XM_001312208.1"/>
</dbReference>
<gene>
    <name evidence="2" type="ORF">TVAG_112950</name>
</gene>
<sequence>MLSLFISLSRSADAAQLKGVSPWMIGSNTARQVLFQYAPEDLTDFTIYIDDLKLSCDSSKKGFVNCTAPALKMGLHHAKINNSENTIALIVVNWTVTIVIVAVLFGLIGLASSIISYITCMLNKKNKITTDDLEPLVPKNQINTDDKNLQMRSKRENMI</sequence>
<keyword evidence="1" id="KW-1133">Transmembrane helix</keyword>
<organism evidence="2 3">
    <name type="scientific">Trichomonas vaginalis (strain ATCC PRA-98 / G3)</name>
    <dbReference type="NCBI Taxonomy" id="412133"/>
    <lineage>
        <taxon>Eukaryota</taxon>
        <taxon>Metamonada</taxon>
        <taxon>Parabasalia</taxon>
        <taxon>Trichomonadida</taxon>
        <taxon>Trichomonadidae</taxon>
        <taxon>Trichomonas</taxon>
    </lineage>
</organism>
<evidence type="ECO:0000256" key="1">
    <source>
        <dbReference type="SAM" id="Phobius"/>
    </source>
</evidence>